<gene>
    <name evidence="2" type="ORF">SAMN04490195_0063</name>
</gene>
<sequence length="115" mass="12693">MGSRTKPSRTPVSPLTLAKSCPGEEMQSLEKKDLAVFAVAQPDYRVFLNERQESDGRRWELIIESPSTGQRFTVVTSLGKTRLFKNADTAIDFIKDTCPNNPNKAITVTYGGSPS</sequence>
<evidence type="ECO:0000313" key="3">
    <source>
        <dbReference type="Proteomes" id="UP000199570"/>
    </source>
</evidence>
<dbReference type="AlphaFoldDB" id="A0A1H0XKW0"/>
<evidence type="ECO:0008006" key="4">
    <source>
        <dbReference type="Google" id="ProtNLM"/>
    </source>
</evidence>
<organism evidence="2 3">
    <name type="scientific">Pseudomonas moorei</name>
    <dbReference type="NCBI Taxonomy" id="395599"/>
    <lineage>
        <taxon>Bacteria</taxon>
        <taxon>Pseudomonadati</taxon>
        <taxon>Pseudomonadota</taxon>
        <taxon>Gammaproteobacteria</taxon>
        <taxon>Pseudomonadales</taxon>
        <taxon>Pseudomonadaceae</taxon>
        <taxon>Pseudomonas</taxon>
    </lineage>
</organism>
<feature type="region of interest" description="Disordered" evidence="1">
    <location>
        <begin position="1"/>
        <end position="24"/>
    </location>
</feature>
<proteinExistence type="predicted"/>
<evidence type="ECO:0000313" key="2">
    <source>
        <dbReference type="EMBL" id="SDQ03502.1"/>
    </source>
</evidence>
<name>A0A1H0XKW0_9PSED</name>
<accession>A0A1H0XKW0</accession>
<keyword evidence="3" id="KW-1185">Reference proteome</keyword>
<dbReference type="Proteomes" id="UP000199570">
    <property type="component" value="Unassembled WGS sequence"/>
</dbReference>
<protein>
    <recommendedName>
        <fullName evidence="4">MobD protein</fullName>
    </recommendedName>
</protein>
<dbReference type="EMBL" id="FNKJ01000001">
    <property type="protein sequence ID" value="SDQ03502.1"/>
    <property type="molecule type" value="Genomic_DNA"/>
</dbReference>
<evidence type="ECO:0000256" key="1">
    <source>
        <dbReference type="SAM" id="MobiDB-lite"/>
    </source>
</evidence>
<reference evidence="3" key="1">
    <citation type="submission" date="2016-10" db="EMBL/GenBank/DDBJ databases">
        <authorList>
            <person name="Varghese N."/>
            <person name="Submissions S."/>
        </authorList>
    </citation>
    <scope>NUCLEOTIDE SEQUENCE [LARGE SCALE GENOMIC DNA]</scope>
    <source>
        <strain evidence="3">BS3775</strain>
    </source>
</reference>